<evidence type="ECO:0000256" key="5">
    <source>
        <dbReference type="SAM" id="Phobius"/>
    </source>
</evidence>
<dbReference type="Pfam" id="PF04588">
    <property type="entry name" value="HIG_1_N"/>
    <property type="match status" value="1"/>
</dbReference>
<proteinExistence type="predicted"/>
<dbReference type="InterPro" id="IPR007667">
    <property type="entry name" value="Hypoxia_induced_domain"/>
</dbReference>
<evidence type="ECO:0000256" key="2">
    <source>
        <dbReference type="ARBA" id="ARBA00022692"/>
    </source>
</evidence>
<evidence type="ECO:0000259" key="6">
    <source>
        <dbReference type="PROSITE" id="PS51503"/>
    </source>
</evidence>
<feature type="domain" description="HIG1" evidence="6">
    <location>
        <begin position="19"/>
        <end position="128"/>
    </location>
</feature>
<dbReference type="STRING" id="10029.G3H980"/>
<dbReference type="GO" id="GO:0097250">
    <property type="term" value="P:mitochondrial respirasome assembly"/>
    <property type="evidence" value="ECO:0007669"/>
    <property type="project" value="TreeGrafter"/>
</dbReference>
<dbReference type="GO" id="GO:0043066">
    <property type="term" value="P:negative regulation of apoptotic process"/>
    <property type="evidence" value="ECO:0007669"/>
    <property type="project" value="TreeGrafter"/>
</dbReference>
<organism evidence="7 8">
    <name type="scientific">Cricetulus griseus</name>
    <name type="common">Chinese hamster</name>
    <name type="synonym">Cricetulus barabensis griseus</name>
    <dbReference type="NCBI Taxonomy" id="10029"/>
    <lineage>
        <taxon>Eukaryota</taxon>
        <taxon>Metazoa</taxon>
        <taxon>Chordata</taxon>
        <taxon>Craniata</taxon>
        <taxon>Vertebrata</taxon>
        <taxon>Euteleostomi</taxon>
        <taxon>Mammalia</taxon>
        <taxon>Eutheria</taxon>
        <taxon>Euarchontoglires</taxon>
        <taxon>Glires</taxon>
        <taxon>Rodentia</taxon>
        <taxon>Myomorpha</taxon>
        <taxon>Muroidea</taxon>
        <taxon>Cricetidae</taxon>
        <taxon>Cricetinae</taxon>
        <taxon>Cricetulus</taxon>
    </lineage>
</organism>
<keyword evidence="2 5" id="KW-0812">Transmembrane</keyword>
<dbReference type="PANTHER" id="PTHR12297:SF5">
    <property type="entry name" value="HIG1 DOMAIN FAMILY MEMBER 1A, MITOCHONDRIAL"/>
    <property type="match status" value="1"/>
</dbReference>
<protein>
    <submittedName>
        <fullName evidence="7">HIG1 domain family member 1A</fullName>
    </submittedName>
</protein>
<dbReference type="eggNOG" id="KOG4431">
    <property type="taxonomic scope" value="Eukaryota"/>
</dbReference>
<dbReference type="Proteomes" id="UP000001075">
    <property type="component" value="Unassembled WGS sequence"/>
</dbReference>
<dbReference type="GlyGen" id="G3H980">
    <property type="glycosylation" value="1 site"/>
</dbReference>
<accession>G3H980</accession>
<evidence type="ECO:0000313" key="7">
    <source>
        <dbReference type="EMBL" id="EGW04096.1"/>
    </source>
</evidence>
<dbReference type="InParanoid" id="G3H980"/>
<dbReference type="GO" id="GO:0031966">
    <property type="term" value="C:mitochondrial membrane"/>
    <property type="evidence" value="ECO:0007669"/>
    <property type="project" value="UniProtKB-SubCell"/>
</dbReference>
<reference evidence="8" key="1">
    <citation type="journal article" date="2011" name="Nat. Biotechnol.">
        <title>The genomic sequence of the Chinese hamster ovary (CHO)-K1 cell line.</title>
        <authorList>
            <person name="Xu X."/>
            <person name="Nagarajan H."/>
            <person name="Lewis N.E."/>
            <person name="Pan S."/>
            <person name="Cai Z."/>
            <person name="Liu X."/>
            <person name="Chen W."/>
            <person name="Xie M."/>
            <person name="Wang W."/>
            <person name="Hammond S."/>
            <person name="Andersen M.R."/>
            <person name="Neff N."/>
            <person name="Passarelli B."/>
            <person name="Koh W."/>
            <person name="Fan H.C."/>
            <person name="Wang J."/>
            <person name="Gui Y."/>
            <person name="Lee K.H."/>
            <person name="Betenbaugh M.J."/>
            <person name="Quake S.R."/>
            <person name="Famili I."/>
            <person name="Palsson B.O."/>
            <person name="Wang J."/>
        </authorList>
    </citation>
    <scope>NUCLEOTIDE SEQUENCE [LARGE SCALE GENOMIC DNA]</scope>
    <source>
        <strain evidence="8">CHO K1 cell line</strain>
    </source>
</reference>
<evidence type="ECO:0000256" key="3">
    <source>
        <dbReference type="ARBA" id="ARBA00022989"/>
    </source>
</evidence>
<keyword evidence="4 5" id="KW-0472">Membrane</keyword>
<dbReference type="EMBL" id="JH000224">
    <property type="protein sequence ID" value="EGW04096.1"/>
    <property type="molecule type" value="Genomic_DNA"/>
</dbReference>
<name>G3H980_CRIGR</name>
<feature type="transmembrane region" description="Helical" evidence="5">
    <location>
        <begin position="100"/>
        <end position="119"/>
    </location>
</feature>
<dbReference type="AlphaFoldDB" id="G3H980"/>
<keyword evidence="3 5" id="KW-1133">Transmembrane helix</keyword>
<dbReference type="PANTHER" id="PTHR12297">
    <property type="entry name" value="HYPOXIA-INDUCBILE GENE 1 HIG1 -RELATED"/>
    <property type="match status" value="1"/>
</dbReference>
<dbReference type="InterPro" id="IPR050355">
    <property type="entry name" value="RCF1"/>
</dbReference>
<dbReference type="PROSITE" id="PS51503">
    <property type="entry name" value="HIG1"/>
    <property type="match status" value="1"/>
</dbReference>
<evidence type="ECO:0000256" key="1">
    <source>
        <dbReference type="ARBA" id="ARBA00004325"/>
    </source>
</evidence>
<comment type="subcellular location">
    <subcellularLocation>
        <location evidence="1">Mitochondrion membrane</location>
    </subcellularLocation>
</comment>
<evidence type="ECO:0000313" key="8">
    <source>
        <dbReference type="Proteomes" id="UP000001075"/>
    </source>
</evidence>
<sequence>MAKLGWSQVCRQRGRLAAALGVGRSPLSLRAVTPAHGIRSRKYRGSVLLLGLDADSDRFRWLWELMACMAGFAAIVAYGLYKLKNRGNTKMSIHLIHMRVAAQGFVVGALTLGMGYSMYKEFWAKPKP</sequence>
<feature type="transmembrane region" description="Helical" evidence="5">
    <location>
        <begin position="61"/>
        <end position="80"/>
    </location>
</feature>
<evidence type="ECO:0000256" key="4">
    <source>
        <dbReference type="ARBA" id="ARBA00023136"/>
    </source>
</evidence>
<gene>
    <name evidence="7" type="ORF">I79_006946</name>
</gene>
<dbReference type="PaxDb" id="10029-XP_007630607.1"/>
<dbReference type="Gene3D" id="6.10.140.1320">
    <property type="match status" value="1"/>
</dbReference>